<dbReference type="SUPFAM" id="SSF48726">
    <property type="entry name" value="Immunoglobulin"/>
    <property type="match status" value="7"/>
</dbReference>
<name>A0A8C4N7Z3_EPTBU</name>
<organism evidence="10 11">
    <name type="scientific">Eptatretus burgeri</name>
    <name type="common">Inshore hagfish</name>
    <dbReference type="NCBI Taxonomy" id="7764"/>
    <lineage>
        <taxon>Eukaryota</taxon>
        <taxon>Metazoa</taxon>
        <taxon>Chordata</taxon>
        <taxon>Craniata</taxon>
        <taxon>Vertebrata</taxon>
        <taxon>Cyclostomata</taxon>
        <taxon>Myxini</taxon>
        <taxon>Myxiniformes</taxon>
        <taxon>Myxinidae</taxon>
        <taxon>Eptatretinae</taxon>
        <taxon>Eptatretus</taxon>
    </lineage>
</organism>
<dbReference type="Pfam" id="PF07679">
    <property type="entry name" value="I-set"/>
    <property type="match status" value="4"/>
</dbReference>
<feature type="compositionally biased region" description="Polar residues" evidence="7">
    <location>
        <begin position="219"/>
        <end position="236"/>
    </location>
</feature>
<evidence type="ECO:0000313" key="10">
    <source>
        <dbReference type="Ensembl" id="ENSEBUP00000003660.1"/>
    </source>
</evidence>
<feature type="domain" description="Ig-like" evidence="8">
    <location>
        <begin position="788"/>
        <end position="868"/>
    </location>
</feature>
<feature type="domain" description="Ig-like" evidence="8">
    <location>
        <begin position="10"/>
        <end position="100"/>
    </location>
</feature>
<dbReference type="InterPro" id="IPR003599">
    <property type="entry name" value="Ig_sub"/>
</dbReference>
<keyword evidence="3" id="KW-0597">Phosphoprotein</keyword>
<keyword evidence="5" id="KW-1015">Disulfide bond</keyword>
<dbReference type="InterPro" id="IPR052385">
    <property type="entry name" value="Obscurin/Obscurin-like_Reg"/>
</dbReference>
<dbReference type="Proteomes" id="UP000694388">
    <property type="component" value="Unplaced"/>
</dbReference>
<dbReference type="AlphaFoldDB" id="A0A8C4N7Z3"/>
<dbReference type="FunFam" id="2.60.40.10:FF:000502">
    <property type="entry name" value="obscurin-like protein 1 isoform X2"/>
    <property type="match status" value="1"/>
</dbReference>
<dbReference type="PANTHER" id="PTHR35971:SF4">
    <property type="entry name" value="OBSCURIN"/>
    <property type="match status" value="1"/>
</dbReference>
<reference evidence="10" key="2">
    <citation type="submission" date="2025-09" db="UniProtKB">
        <authorList>
            <consortium name="Ensembl"/>
        </authorList>
    </citation>
    <scope>IDENTIFICATION</scope>
</reference>
<keyword evidence="6" id="KW-0393">Immunoglobulin domain</keyword>
<evidence type="ECO:0000256" key="4">
    <source>
        <dbReference type="ARBA" id="ARBA00022737"/>
    </source>
</evidence>
<feature type="domain" description="Fibronectin type-III" evidence="9">
    <location>
        <begin position="506"/>
        <end position="602"/>
    </location>
</feature>
<dbReference type="PANTHER" id="PTHR35971">
    <property type="entry name" value="SI:DKEY-31G6.6"/>
    <property type="match status" value="1"/>
</dbReference>
<proteinExistence type="predicted"/>
<dbReference type="Pfam" id="PF00041">
    <property type="entry name" value="fn3"/>
    <property type="match status" value="1"/>
</dbReference>
<dbReference type="InterPro" id="IPR036179">
    <property type="entry name" value="Ig-like_dom_sf"/>
</dbReference>
<dbReference type="InterPro" id="IPR007110">
    <property type="entry name" value="Ig-like_dom"/>
</dbReference>
<dbReference type="InterPro" id="IPR013783">
    <property type="entry name" value="Ig-like_fold"/>
</dbReference>
<dbReference type="Ensembl" id="ENSEBUT00000004043.1">
    <property type="protein sequence ID" value="ENSEBUP00000003660.1"/>
    <property type="gene ID" value="ENSEBUG00000002642.1"/>
</dbReference>
<comment type="subcellular location">
    <subcellularLocation>
        <location evidence="1">Cytoplasm</location>
    </subcellularLocation>
</comment>
<evidence type="ECO:0000256" key="3">
    <source>
        <dbReference type="ARBA" id="ARBA00022553"/>
    </source>
</evidence>
<feature type="region of interest" description="Disordered" evidence="7">
    <location>
        <begin position="103"/>
        <end position="122"/>
    </location>
</feature>
<evidence type="ECO:0000256" key="2">
    <source>
        <dbReference type="ARBA" id="ARBA00022490"/>
    </source>
</evidence>
<dbReference type="InterPro" id="IPR013106">
    <property type="entry name" value="Ig_V-set"/>
</dbReference>
<keyword evidence="2" id="KW-0963">Cytoplasm</keyword>
<protein>
    <recommendedName>
        <fullName evidence="12">Obscurin</fullName>
    </recommendedName>
</protein>
<dbReference type="SMART" id="SM00409">
    <property type="entry name" value="IG"/>
    <property type="match status" value="7"/>
</dbReference>
<dbReference type="InterPro" id="IPR013098">
    <property type="entry name" value="Ig_I-set"/>
</dbReference>
<dbReference type="InterPro" id="IPR003961">
    <property type="entry name" value="FN3_dom"/>
</dbReference>
<dbReference type="Gene3D" id="2.60.40.10">
    <property type="entry name" value="Immunoglobulins"/>
    <property type="match status" value="8"/>
</dbReference>
<evidence type="ECO:0008006" key="12">
    <source>
        <dbReference type="Google" id="ProtNLM"/>
    </source>
</evidence>
<feature type="region of interest" description="Disordered" evidence="7">
    <location>
        <begin position="163"/>
        <end position="237"/>
    </location>
</feature>
<dbReference type="PROSITE" id="PS50835">
    <property type="entry name" value="IG_LIKE"/>
    <property type="match status" value="5"/>
</dbReference>
<dbReference type="Pfam" id="PF13927">
    <property type="entry name" value="Ig_3"/>
    <property type="match status" value="1"/>
</dbReference>
<dbReference type="PROSITE" id="PS50853">
    <property type="entry name" value="FN3"/>
    <property type="match status" value="1"/>
</dbReference>
<dbReference type="GeneTree" id="ENSGT00940000154756"/>
<sequence>MSDTHSVGAPRFLSRPKAYTIALGKDATLSCRIAGSPAPSVSWEKDQDQLRSGGRFRISDDGDTFRLTICELRSSDSGTYTCRAWNSLGEAYAAVTLCVSGSDDKVSSKPPPGHSRHGWKTDETITSAAQHRGRDECRWFDYYSGNTFSRDLLSKRRYYTSRSPVRTFSPSPERIKVRKSQSPISSPGSHSPSKLSPSVSPSRRAVPARPVSLSPARLSHSSVGVTDAPSSTSGKTFSVREGKHARFSCYVTGKPRPEVVWKKNGREVYEGRRYWMYEDADGNSILKVLYCKLQDSGLYTCTARNLAGQTFSPVQLFVNEPLVPFKSKLKDVEVREMETATLACEVPQPDMAASWFLEETRLRETSDKYEMHEDGSLRQLTIRNVTADDDAVYVCETDEGSRTVAEVSVKGIIMKKLPRRTEVHEKEKVTFSVELAREATDIHWLRNGQEVMPRPGVSVTRICLKHMLTLEGVNLEDAGQVSFMVGGSQTSTQLVVIAPKEFLPGPPQGPEVRSQSEHSITLGWQAAPHGKYPLIGYVVEYCRTASTAWICCHDKDTIPMNEIVVGDLKEEGEFCFRVAAVNKAGRGPSVEVPGSHYITRKLVLKIPLHDVEVNCGVDATFSVTLSANASGSWLLKGERLQDGGRFTFARNKNTHSLVIPRPQPCDSGMVTFVSGNLRDTAQLTVKEHVTELVREPTGDGSVRVRVGDDLVLTCRTSRPGGNVVWRKDGRAMEIGKDNVHMEASADIRRLLVKNVDLSHAGRYTCCAGDFCLNFDVDILAGAKFMKKPMMERMVSVQAGKYAELCCDVSHADSTVHWLHDGAELKTSSPRGPKMEADGLTRRLVFSCTGAHDSGCYSCKVDEDEVTFTLKVTGMPAICGYMFHSLKTY</sequence>
<evidence type="ECO:0000256" key="7">
    <source>
        <dbReference type="SAM" id="MobiDB-lite"/>
    </source>
</evidence>
<evidence type="ECO:0000256" key="1">
    <source>
        <dbReference type="ARBA" id="ARBA00004496"/>
    </source>
</evidence>
<dbReference type="GO" id="GO:0005737">
    <property type="term" value="C:cytoplasm"/>
    <property type="evidence" value="ECO:0007669"/>
    <property type="project" value="UniProtKB-SubCell"/>
</dbReference>
<feature type="domain" description="Ig-like" evidence="8">
    <location>
        <begin position="690"/>
        <end position="765"/>
    </location>
</feature>
<evidence type="ECO:0000256" key="6">
    <source>
        <dbReference type="ARBA" id="ARBA00023319"/>
    </source>
</evidence>
<evidence type="ECO:0000313" key="11">
    <source>
        <dbReference type="Proteomes" id="UP000694388"/>
    </source>
</evidence>
<keyword evidence="11" id="KW-1185">Reference proteome</keyword>
<evidence type="ECO:0000259" key="9">
    <source>
        <dbReference type="PROSITE" id="PS50853"/>
    </source>
</evidence>
<dbReference type="InterPro" id="IPR036116">
    <property type="entry name" value="FN3_sf"/>
</dbReference>
<reference evidence="10" key="1">
    <citation type="submission" date="2025-08" db="UniProtKB">
        <authorList>
            <consortium name="Ensembl"/>
        </authorList>
    </citation>
    <scope>IDENTIFICATION</scope>
</reference>
<accession>A0A8C4N7Z3</accession>
<feature type="domain" description="Ig-like" evidence="8">
    <location>
        <begin position="321"/>
        <end position="408"/>
    </location>
</feature>
<dbReference type="SMART" id="SM00060">
    <property type="entry name" value="FN3"/>
    <property type="match status" value="1"/>
</dbReference>
<evidence type="ECO:0000259" key="8">
    <source>
        <dbReference type="PROSITE" id="PS50835"/>
    </source>
</evidence>
<dbReference type="SMART" id="SM00408">
    <property type="entry name" value="IGc2"/>
    <property type="match status" value="5"/>
</dbReference>
<dbReference type="SUPFAM" id="SSF49265">
    <property type="entry name" value="Fibronectin type III"/>
    <property type="match status" value="1"/>
</dbReference>
<dbReference type="OMA" id="MCEVPLI"/>
<dbReference type="SMART" id="SM00406">
    <property type="entry name" value="IGv"/>
    <property type="match status" value="2"/>
</dbReference>
<dbReference type="CDD" id="cd00063">
    <property type="entry name" value="FN3"/>
    <property type="match status" value="1"/>
</dbReference>
<feature type="compositionally biased region" description="Low complexity" evidence="7">
    <location>
        <begin position="180"/>
        <end position="212"/>
    </location>
</feature>
<evidence type="ECO:0000256" key="5">
    <source>
        <dbReference type="ARBA" id="ARBA00023157"/>
    </source>
</evidence>
<dbReference type="FunFam" id="2.60.40.10:FF:001084">
    <property type="entry name" value="obscurin-like isoform X3"/>
    <property type="match status" value="2"/>
</dbReference>
<keyword evidence="4" id="KW-0677">Repeat</keyword>
<feature type="domain" description="Ig-like" evidence="8">
    <location>
        <begin position="229"/>
        <end position="312"/>
    </location>
</feature>
<dbReference type="InterPro" id="IPR003598">
    <property type="entry name" value="Ig_sub2"/>
</dbReference>